<gene>
    <name evidence="5" type="primary">Claspin</name>
    <name evidence="5" type="ORF">Cadr_000013627</name>
</gene>
<dbReference type="PANTHER" id="PTHR14396">
    <property type="entry name" value="CLASPIN"/>
    <property type="match status" value="1"/>
</dbReference>
<dbReference type="GO" id="GO:0010997">
    <property type="term" value="F:anaphase-promoting complex binding"/>
    <property type="evidence" value="ECO:0007669"/>
    <property type="project" value="TreeGrafter"/>
</dbReference>
<protein>
    <submittedName>
        <fullName evidence="5">Claspin</fullName>
    </submittedName>
</protein>
<feature type="region of interest" description="Disordered" evidence="4">
    <location>
        <begin position="1"/>
        <end position="96"/>
    </location>
</feature>
<keyword evidence="2" id="KW-0597">Phosphoprotein</keyword>
<dbReference type="EMBL" id="JWIN03000013">
    <property type="protein sequence ID" value="KAB1268107.1"/>
    <property type="molecule type" value="Genomic_DNA"/>
</dbReference>
<feature type="compositionally biased region" description="Low complexity" evidence="4">
    <location>
        <begin position="700"/>
        <end position="713"/>
    </location>
</feature>
<dbReference type="GO" id="GO:0007095">
    <property type="term" value="P:mitotic G2 DNA damage checkpoint signaling"/>
    <property type="evidence" value="ECO:0007669"/>
    <property type="project" value="TreeGrafter"/>
</dbReference>
<evidence type="ECO:0000256" key="3">
    <source>
        <dbReference type="ARBA" id="ARBA00023242"/>
    </source>
</evidence>
<feature type="region of interest" description="Disordered" evidence="4">
    <location>
        <begin position="630"/>
        <end position="734"/>
    </location>
</feature>
<keyword evidence="3" id="KW-0539">Nucleus</keyword>
<name>A0A5N4DAH7_CAMDR</name>
<feature type="region of interest" description="Disordered" evidence="4">
    <location>
        <begin position="199"/>
        <end position="220"/>
    </location>
</feature>
<dbReference type="PANTHER" id="PTHR14396:SF10">
    <property type="entry name" value="CLASPIN"/>
    <property type="match status" value="1"/>
</dbReference>
<evidence type="ECO:0000256" key="4">
    <source>
        <dbReference type="SAM" id="MobiDB-lite"/>
    </source>
</evidence>
<feature type="compositionally biased region" description="Basic and acidic residues" evidence="4">
    <location>
        <begin position="16"/>
        <end position="26"/>
    </location>
</feature>
<evidence type="ECO:0000313" key="6">
    <source>
        <dbReference type="Proteomes" id="UP000299084"/>
    </source>
</evidence>
<feature type="compositionally biased region" description="Pro residues" evidence="4">
    <location>
        <begin position="724"/>
        <end position="733"/>
    </location>
</feature>
<dbReference type="GO" id="GO:0005634">
    <property type="term" value="C:nucleus"/>
    <property type="evidence" value="ECO:0007669"/>
    <property type="project" value="UniProtKB-SubCell"/>
</dbReference>
<dbReference type="Proteomes" id="UP000299084">
    <property type="component" value="Unassembled WGS sequence"/>
</dbReference>
<feature type="compositionally biased region" description="Acidic residues" evidence="4">
    <location>
        <begin position="255"/>
        <end position="285"/>
    </location>
</feature>
<feature type="region of interest" description="Disordered" evidence="4">
    <location>
        <begin position="232"/>
        <end position="323"/>
    </location>
</feature>
<evidence type="ECO:0000256" key="2">
    <source>
        <dbReference type="ARBA" id="ARBA00022553"/>
    </source>
</evidence>
<comment type="caution">
    <text evidence="5">The sequence shown here is derived from an EMBL/GenBank/DDBJ whole genome shotgun (WGS) entry which is preliminary data.</text>
</comment>
<proteinExistence type="predicted"/>
<feature type="compositionally biased region" description="Acidic residues" evidence="4">
    <location>
        <begin position="314"/>
        <end position="323"/>
    </location>
</feature>
<sequence>MKIAEFLLGSEEIETKDEREIDKENNDGSGEIGKSVGLLSVPKPLSSDSTFLLFKDNSSKMDYSPSEEKSETDENSGKRPSKLEDSQDLYNASPEPKTLFLGAGDFQFCLEDDTQSQLLDADGFLNVRNHRNQYQALKPRLPLASMDENAMDANMDELLDLCTGKFTSQAEKPLPGKNDKKENMEELLDLCSGKFTSQDVSTLAPSELNKQEKESSMGDPMEEALALCSGSFPTDREEEGEEEEFGDFRLVPNDNEFDSDEDEHSGSDSEELALEDRDDDDEEELLQQSEKLKRQMRLKKYLEDEAEVSGSDVGSEDEYDGEELNEYEEDVIDEVLPSDEELQSQVKKIHMKTMLDDDKRQLRLYQERYLADGDLHSDGPGRMRKFRWKNIDDASQLDLFHRDSDDDQTEEQLDDTEARWRKERIEREQWLRDQAQQGKIAVEEEEIGEDSQFMMLAKKVTAKALQKNVNRTVVIQESESLFRNPFEAIRLGSDNQLKTGSLLNQPKAVLQKLAALSDLNPSAPRNSRNFVFHTLSPVKAEEAKESSKPRCYPKMITAAGNILAQDLHLSTLTIHDRFVFCVTRLHNDMFAIQPGVAEAGQFPGGPPPGACQPQLQADSNSNFMASAKDANENWHGMPGQAEPILRRSSSESSSDNQAFQASGLPEGEVRSPPEGAEIPGAGPEKMGGAGTVCSPMEDNSYASSSLSTNSPSSSPEPACGTPLGPGPPDPPLPSVAQAVQQLQAQERYKEQEKEKHHVHLVMYRRLALLQWIRGLQHQLVNQQARLQESFDTILDNRKELIRCLQQRAAPSRPQDQG</sequence>
<accession>A0A5N4DAH7</accession>
<dbReference type="InterPro" id="IPR024146">
    <property type="entry name" value="Claspin"/>
</dbReference>
<feature type="compositionally biased region" description="Low complexity" evidence="4">
    <location>
        <begin position="672"/>
        <end position="684"/>
    </location>
</feature>
<dbReference type="InterPro" id="IPR027812">
    <property type="entry name" value="DUF4653"/>
</dbReference>
<reference evidence="5 6" key="1">
    <citation type="journal article" date="2019" name="Mol. Ecol. Resour.">
        <title>Improving Illumina assemblies with Hi-C and long reads: an example with the North African dromedary.</title>
        <authorList>
            <person name="Elbers J.P."/>
            <person name="Rogers M.F."/>
            <person name="Perelman P.L."/>
            <person name="Proskuryakova A.A."/>
            <person name="Serdyukova N.A."/>
            <person name="Johnson W.E."/>
            <person name="Horin P."/>
            <person name="Corander J."/>
            <person name="Murphy D."/>
            <person name="Burger P.A."/>
        </authorList>
    </citation>
    <scope>NUCLEOTIDE SEQUENCE [LARGE SCALE GENOMIC DNA]</scope>
    <source>
        <strain evidence="5">Drom800</strain>
        <tissue evidence="5">Blood</tissue>
    </source>
</reference>
<dbReference type="GO" id="GO:0033314">
    <property type="term" value="P:mitotic DNA replication checkpoint signaling"/>
    <property type="evidence" value="ECO:0007669"/>
    <property type="project" value="TreeGrafter"/>
</dbReference>
<keyword evidence="6" id="KW-1185">Reference proteome</keyword>
<comment type="subcellular location">
    <subcellularLocation>
        <location evidence="1">Nucleus</location>
    </subcellularLocation>
</comment>
<dbReference type="Pfam" id="PF15546">
    <property type="entry name" value="DUF4653"/>
    <property type="match status" value="1"/>
</dbReference>
<feature type="compositionally biased region" description="Acidic residues" evidence="4">
    <location>
        <begin position="236"/>
        <end position="245"/>
    </location>
</feature>
<evidence type="ECO:0000256" key="1">
    <source>
        <dbReference type="ARBA" id="ARBA00004123"/>
    </source>
</evidence>
<evidence type="ECO:0000313" key="5">
    <source>
        <dbReference type="EMBL" id="KAB1268107.1"/>
    </source>
</evidence>
<feature type="compositionally biased region" description="Basic and acidic residues" evidence="4">
    <location>
        <begin position="75"/>
        <end position="85"/>
    </location>
</feature>
<organism evidence="5 6">
    <name type="scientific">Camelus dromedarius</name>
    <name type="common">Dromedary</name>
    <name type="synonym">Arabian camel</name>
    <dbReference type="NCBI Taxonomy" id="9838"/>
    <lineage>
        <taxon>Eukaryota</taxon>
        <taxon>Metazoa</taxon>
        <taxon>Chordata</taxon>
        <taxon>Craniata</taxon>
        <taxon>Vertebrata</taxon>
        <taxon>Euteleostomi</taxon>
        <taxon>Mammalia</taxon>
        <taxon>Eutheria</taxon>
        <taxon>Laurasiatheria</taxon>
        <taxon>Artiodactyla</taxon>
        <taxon>Tylopoda</taxon>
        <taxon>Camelidae</taxon>
        <taxon>Camelus</taxon>
    </lineage>
</organism>
<dbReference type="AlphaFoldDB" id="A0A5N4DAH7"/>